<dbReference type="PANTHER" id="PTHR14136">
    <property type="entry name" value="BTB_POZ DOMAIN-CONTAINING PROTEIN KCTD9"/>
    <property type="match status" value="1"/>
</dbReference>
<dbReference type="PANTHER" id="PTHR14136:SF17">
    <property type="entry name" value="BTB_POZ DOMAIN-CONTAINING PROTEIN KCTD9"/>
    <property type="match status" value="1"/>
</dbReference>
<evidence type="ECO:0000313" key="3">
    <source>
        <dbReference type="Proteomes" id="UP000570851"/>
    </source>
</evidence>
<evidence type="ECO:0000256" key="1">
    <source>
        <dbReference type="SAM" id="Phobius"/>
    </source>
</evidence>
<dbReference type="SUPFAM" id="SSF141571">
    <property type="entry name" value="Pentapeptide repeat-like"/>
    <property type="match status" value="1"/>
</dbReference>
<sequence length="365" mass="40801">MNKTKGSNKFLFFLKLELILPLLGLSGLLTAIFLPRWTVDNAKLTGTKRLEVANAYRVTIIQGFGGLFFLSTAYFTWRNLKVAEGNLTTAQNKQIADAKVAELNLKAIQDKQLTERFAKAVDMLGHQDIHVRLGAIYLLERISKDSEQDYLQIMEILTAYVREKSPYQYPHNTVNNLEDESFVPLPIDIQAVLTVIGRRKDPETEELNSLDLSGSNLRGAKLGSANLKKVDFSRANLSYAYLVEAELENSIFDKAVIKKADLTEAKLSNANLKDANLFDSILNGANLTSAKLGHTNLSYTSLDGVNFKDAYLVVANLLEAHLYKAENLDPNQIVKAINCEKAHYDPEFRKQIGLRNTTITSTNNL</sequence>
<dbReference type="Proteomes" id="UP000570851">
    <property type="component" value="Unassembled WGS sequence"/>
</dbReference>
<dbReference type="Gene3D" id="2.160.20.80">
    <property type="entry name" value="E3 ubiquitin-protein ligase SopA"/>
    <property type="match status" value="1"/>
</dbReference>
<feature type="transmembrane region" description="Helical" evidence="1">
    <location>
        <begin position="12"/>
        <end position="35"/>
    </location>
</feature>
<dbReference type="GeneID" id="58726213"/>
<feature type="transmembrane region" description="Helical" evidence="1">
    <location>
        <begin position="55"/>
        <end position="77"/>
    </location>
</feature>
<dbReference type="InterPro" id="IPR001646">
    <property type="entry name" value="5peptide_repeat"/>
</dbReference>
<gene>
    <name evidence="2" type="ORF">GNE12_14955</name>
</gene>
<dbReference type="Pfam" id="PF00805">
    <property type="entry name" value="Pentapeptide"/>
    <property type="match status" value="2"/>
</dbReference>
<keyword evidence="1" id="KW-0472">Membrane</keyword>
<keyword evidence="1" id="KW-1133">Transmembrane helix</keyword>
<accession>A0ABR6SAL2</accession>
<keyword evidence="1" id="KW-0812">Transmembrane</keyword>
<name>A0ABR6SAL2_ANAVA</name>
<keyword evidence="3" id="KW-1185">Reference proteome</keyword>
<organism evidence="2 3">
    <name type="scientific">Trichormus variabilis N2B</name>
    <dbReference type="NCBI Taxonomy" id="2681315"/>
    <lineage>
        <taxon>Bacteria</taxon>
        <taxon>Bacillati</taxon>
        <taxon>Cyanobacteriota</taxon>
        <taxon>Cyanophyceae</taxon>
        <taxon>Nostocales</taxon>
        <taxon>Nostocaceae</taxon>
        <taxon>Trichormus</taxon>
    </lineage>
</organism>
<reference evidence="2 3" key="1">
    <citation type="submission" date="2019-11" db="EMBL/GenBank/DDBJ databases">
        <title>Comparison of genomes from free-living endosymbiotic cyanobacteria isolated from Azolla.</title>
        <authorList>
            <person name="Thiel T."/>
            <person name="Pratte B."/>
        </authorList>
    </citation>
    <scope>NUCLEOTIDE SEQUENCE [LARGE SCALE GENOMIC DNA]</scope>
    <source>
        <strain evidence="2 3">N2B</strain>
    </source>
</reference>
<dbReference type="InterPro" id="IPR051082">
    <property type="entry name" value="Pentapeptide-BTB/POZ_domain"/>
</dbReference>
<comment type="caution">
    <text evidence="2">The sequence shown here is derived from an EMBL/GenBank/DDBJ whole genome shotgun (WGS) entry which is preliminary data.</text>
</comment>
<dbReference type="EMBL" id="JACKZP010000054">
    <property type="protein sequence ID" value="MBC1303213.1"/>
    <property type="molecule type" value="Genomic_DNA"/>
</dbReference>
<protein>
    <submittedName>
        <fullName evidence="2">Pentapeptide repeat-containing protein</fullName>
    </submittedName>
</protein>
<dbReference type="RefSeq" id="WP_011320149.1">
    <property type="nucleotide sequence ID" value="NZ_JACKZP010000054.1"/>
</dbReference>
<proteinExistence type="predicted"/>
<evidence type="ECO:0000313" key="2">
    <source>
        <dbReference type="EMBL" id="MBC1303213.1"/>
    </source>
</evidence>